<evidence type="ECO:0000256" key="11">
    <source>
        <dbReference type="ARBA" id="ARBA00023242"/>
    </source>
</evidence>
<dbReference type="PANTHER" id="PTHR24381:SF390">
    <property type="entry name" value="ZINC FINGER PROTEIN 37 HOMOLOG"/>
    <property type="match status" value="1"/>
</dbReference>
<comment type="subcellular location">
    <subcellularLocation>
        <location evidence="2">Nucleus</location>
    </subcellularLocation>
</comment>
<dbReference type="FunFam" id="3.30.160.60:FF:001485">
    <property type="entry name" value="Krueppel-related zinc finger protein"/>
    <property type="match status" value="1"/>
</dbReference>
<dbReference type="GO" id="GO:0000977">
    <property type="term" value="F:RNA polymerase II transcription regulatory region sequence-specific DNA binding"/>
    <property type="evidence" value="ECO:0007669"/>
    <property type="project" value="TreeGrafter"/>
</dbReference>
<dbReference type="SMART" id="SM00355">
    <property type="entry name" value="ZnF_C2H2"/>
    <property type="match status" value="6"/>
</dbReference>
<keyword evidence="4" id="KW-0479">Metal-binding</keyword>
<evidence type="ECO:0000256" key="3">
    <source>
        <dbReference type="ARBA" id="ARBA00006991"/>
    </source>
</evidence>
<dbReference type="FunFam" id="3.30.160.60:FF:000446">
    <property type="entry name" value="Zinc finger protein"/>
    <property type="match status" value="1"/>
</dbReference>
<feature type="compositionally biased region" description="Polar residues" evidence="13">
    <location>
        <begin position="195"/>
        <end position="204"/>
    </location>
</feature>
<keyword evidence="10" id="KW-0804">Transcription</keyword>
<keyword evidence="7" id="KW-0862">Zinc</keyword>
<feature type="domain" description="C2H2-type" evidence="14">
    <location>
        <begin position="659"/>
        <end position="681"/>
    </location>
</feature>
<reference evidence="16" key="1">
    <citation type="journal article" date="2018" name="PLoS ONE">
        <title>Chinook salmon (Oncorhynchus tshawytscha) genome and transcriptome.</title>
        <authorList>
            <person name="Christensen K.A."/>
            <person name="Leong J.S."/>
            <person name="Sakhrani D."/>
            <person name="Biagi C.A."/>
            <person name="Minkley D.R."/>
            <person name="Withler R.E."/>
            <person name="Rondeau E.B."/>
            <person name="Koop B.F."/>
            <person name="Devlin R.H."/>
        </authorList>
    </citation>
    <scope>NUCLEOTIDE SEQUENCE [LARGE SCALE GENOMIC DNA]</scope>
</reference>
<dbReference type="GO" id="GO:0008270">
    <property type="term" value="F:zinc ion binding"/>
    <property type="evidence" value="ECO:0007669"/>
    <property type="project" value="UniProtKB-KW"/>
</dbReference>
<evidence type="ECO:0000256" key="10">
    <source>
        <dbReference type="ARBA" id="ARBA00023163"/>
    </source>
</evidence>
<dbReference type="AlphaFoldDB" id="A0AAZ3P6U0"/>
<evidence type="ECO:0000256" key="2">
    <source>
        <dbReference type="ARBA" id="ARBA00004123"/>
    </source>
</evidence>
<accession>A0AAZ3P6U0</accession>
<keyword evidence="16" id="KW-1185">Reference proteome</keyword>
<reference evidence="15" key="2">
    <citation type="submission" date="2025-08" db="UniProtKB">
        <authorList>
            <consortium name="Ensembl"/>
        </authorList>
    </citation>
    <scope>IDENTIFICATION</scope>
</reference>
<comment type="function">
    <text evidence="1">May be involved in transcriptional regulation.</text>
</comment>
<evidence type="ECO:0000313" key="15">
    <source>
        <dbReference type="Ensembl" id="ENSOTSP00005112235.1"/>
    </source>
</evidence>
<keyword evidence="6 12" id="KW-0863">Zinc-finger</keyword>
<feature type="domain" description="C2H2-type" evidence="14">
    <location>
        <begin position="631"/>
        <end position="658"/>
    </location>
</feature>
<evidence type="ECO:0000256" key="7">
    <source>
        <dbReference type="ARBA" id="ARBA00022833"/>
    </source>
</evidence>
<dbReference type="GO" id="GO:0005634">
    <property type="term" value="C:nucleus"/>
    <property type="evidence" value="ECO:0007669"/>
    <property type="project" value="UniProtKB-SubCell"/>
</dbReference>
<feature type="domain" description="C2H2-type" evidence="14">
    <location>
        <begin position="511"/>
        <end position="538"/>
    </location>
</feature>
<dbReference type="Pfam" id="PF00096">
    <property type="entry name" value="zf-C2H2"/>
    <property type="match status" value="5"/>
</dbReference>
<dbReference type="PANTHER" id="PTHR24381">
    <property type="entry name" value="ZINC FINGER PROTEIN"/>
    <property type="match status" value="1"/>
</dbReference>
<feature type="region of interest" description="Disordered" evidence="13">
    <location>
        <begin position="164"/>
        <end position="206"/>
    </location>
</feature>
<evidence type="ECO:0000256" key="13">
    <source>
        <dbReference type="SAM" id="MobiDB-lite"/>
    </source>
</evidence>
<dbReference type="FunFam" id="3.30.160.60:FF:000512">
    <property type="entry name" value="zinc finger protein 197 isoform X1"/>
    <property type="match status" value="1"/>
</dbReference>
<dbReference type="PROSITE" id="PS00028">
    <property type="entry name" value="ZINC_FINGER_C2H2_1"/>
    <property type="match status" value="4"/>
</dbReference>
<feature type="region of interest" description="Disordered" evidence="13">
    <location>
        <begin position="388"/>
        <end position="425"/>
    </location>
</feature>
<keyword evidence="9" id="KW-0238">DNA-binding</keyword>
<feature type="domain" description="C2H2-type" evidence="14">
    <location>
        <begin position="603"/>
        <end position="630"/>
    </location>
</feature>
<keyword evidence="5" id="KW-0677">Repeat</keyword>
<evidence type="ECO:0000256" key="12">
    <source>
        <dbReference type="PROSITE-ProRule" id="PRU00042"/>
    </source>
</evidence>
<feature type="domain" description="C2H2-type" evidence="14">
    <location>
        <begin position="575"/>
        <end position="602"/>
    </location>
</feature>
<dbReference type="Ensembl" id="ENSOTST00005194012.1">
    <property type="protein sequence ID" value="ENSOTSP00005112235.1"/>
    <property type="gene ID" value="ENSOTSG00005068368.1"/>
</dbReference>
<dbReference type="InterPro" id="IPR013087">
    <property type="entry name" value="Znf_C2H2_type"/>
</dbReference>
<keyword evidence="8" id="KW-0805">Transcription regulation</keyword>
<evidence type="ECO:0000313" key="16">
    <source>
        <dbReference type="Proteomes" id="UP000694402"/>
    </source>
</evidence>
<evidence type="ECO:0000256" key="8">
    <source>
        <dbReference type="ARBA" id="ARBA00023015"/>
    </source>
</evidence>
<organism evidence="15 16">
    <name type="scientific">Oncorhynchus tshawytscha</name>
    <name type="common">Chinook salmon</name>
    <name type="synonym">Salmo tshawytscha</name>
    <dbReference type="NCBI Taxonomy" id="74940"/>
    <lineage>
        <taxon>Eukaryota</taxon>
        <taxon>Metazoa</taxon>
        <taxon>Chordata</taxon>
        <taxon>Craniata</taxon>
        <taxon>Vertebrata</taxon>
        <taxon>Euteleostomi</taxon>
        <taxon>Actinopterygii</taxon>
        <taxon>Neopterygii</taxon>
        <taxon>Teleostei</taxon>
        <taxon>Protacanthopterygii</taxon>
        <taxon>Salmoniformes</taxon>
        <taxon>Salmonidae</taxon>
        <taxon>Salmoninae</taxon>
        <taxon>Oncorhynchus</taxon>
    </lineage>
</organism>
<name>A0AAZ3P6U0_ONCTS</name>
<feature type="compositionally biased region" description="Basic and acidic residues" evidence="13">
    <location>
        <begin position="171"/>
        <end position="194"/>
    </location>
</feature>
<dbReference type="GO" id="GO:0000981">
    <property type="term" value="F:DNA-binding transcription factor activity, RNA polymerase II-specific"/>
    <property type="evidence" value="ECO:0007669"/>
    <property type="project" value="TreeGrafter"/>
</dbReference>
<evidence type="ECO:0000256" key="4">
    <source>
        <dbReference type="ARBA" id="ARBA00022723"/>
    </source>
</evidence>
<dbReference type="InterPro" id="IPR036236">
    <property type="entry name" value="Znf_C2H2_sf"/>
</dbReference>
<dbReference type="Proteomes" id="UP000694402">
    <property type="component" value="Unassembled WGS sequence"/>
</dbReference>
<keyword evidence="11" id="KW-0539">Nucleus</keyword>
<dbReference type="GeneTree" id="ENSGT00940000154308"/>
<evidence type="ECO:0000256" key="6">
    <source>
        <dbReference type="ARBA" id="ARBA00022771"/>
    </source>
</evidence>
<reference evidence="15" key="3">
    <citation type="submission" date="2025-09" db="UniProtKB">
        <authorList>
            <consortium name="Ensembl"/>
        </authorList>
    </citation>
    <scope>IDENTIFICATION</scope>
</reference>
<dbReference type="PROSITE" id="PS50157">
    <property type="entry name" value="ZINC_FINGER_C2H2_2"/>
    <property type="match status" value="6"/>
</dbReference>
<feature type="region of interest" description="Disordered" evidence="13">
    <location>
        <begin position="308"/>
        <end position="334"/>
    </location>
</feature>
<protein>
    <recommendedName>
        <fullName evidence="14">C2H2-type domain-containing protein</fullName>
    </recommendedName>
</protein>
<dbReference type="Gene3D" id="3.30.160.60">
    <property type="entry name" value="Classic Zinc Finger"/>
    <property type="match status" value="5"/>
</dbReference>
<sequence>MFFDSVQALRFVFHFHPSISSHFRGSKPRFEVLVLFFYSRYFGSQFLNSFFKKFRCLGDCSIQYTLHNKGELGLKTLFRHVGGNQLHPTRSIIISNVMYRINQNWRPMSVTSWFLFPLWTTESQLSGVMETVLKSAIYEITRLVEDSFLEEVFRSREQVESLKKRLQWTENSRKERDREGGQRGKCADCGRADVETSSGTSQTGVERGCGLKQEKVSGEEWSSCGGVAGETTFHDLEEAEATSPRRISESTEVGGQKLDSLLKEEPLHNTELQERWEFCLDGADGSDVSGPSKSFSEQALQQCQADWGSVLDQGPKPPGPEGDAGDPTDPLYRPRYSMKELVGGFEKSDCDGSGGGGHLADIEGLDRFPGSPSRLGAMSYGAVGHYQVDLGGSEGGDHHHRSHMPDPHQREQVGSPTPSPHPEVGERNCLLINEEGYLQDSSVLYPEHGVPESGNRASHRGLTSIHSGSSAHNNNTESLYDAADDFGNSLNLRDRSQEQVTGRVRGGGRCHACNQCTKTFPDSISLKAHKQKHEMGRGLSTESGPQYLRTQCGKTFTQACNLKVHQRVHQAEGLHLCSHCGKGFTSFSDLKRHKCSQTTDKPYCCSICGNKFNRLWNLKLHQRIHTQEKPHRCTMCDKRFTRADNLKVHQRIHTGERPYCCAVCGLRFKQLDHLKSHQRKHRPDLLK</sequence>
<proteinExistence type="inferred from homology"/>
<gene>
    <name evidence="15" type="primary">ACBD5</name>
</gene>
<evidence type="ECO:0000259" key="14">
    <source>
        <dbReference type="PROSITE" id="PS50157"/>
    </source>
</evidence>
<evidence type="ECO:0000256" key="9">
    <source>
        <dbReference type="ARBA" id="ARBA00023125"/>
    </source>
</evidence>
<comment type="similarity">
    <text evidence="3">Belongs to the krueppel C2H2-type zinc-finger protein family.</text>
</comment>
<feature type="domain" description="C2H2-type" evidence="14">
    <location>
        <begin position="547"/>
        <end position="574"/>
    </location>
</feature>
<dbReference type="SUPFAM" id="SSF57667">
    <property type="entry name" value="beta-beta-alpha zinc fingers"/>
    <property type="match status" value="3"/>
</dbReference>
<evidence type="ECO:0000256" key="1">
    <source>
        <dbReference type="ARBA" id="ARBA00003767"/>
    </source>
</evidence>
<dbReference type="FunFam" id="3.30.160.60:FF:000771">
    <property type="entry name" value="zinc finger protein 648"/>
    <property type="match status" value="1"/>
</dbReference>
<evidence type="ECO:0000256" key="5">
    <source>
        <dbReference type="ARBA" id="ARBA00022737"/>
    </source>
</evidence>